<dbReference type="Proteomes" id="UP001056255">
    <property type="component" value="Chromosome II"/>
</dbReference>
<evidence type="ECO:0000256" key="1">
    <source>
        <dbReference type="ARBA" id="ARBA00012528"/>
    </source>
</evidence>
<protein>
    <recommendedName>
        <fullName evidence="1">diguanylate cyclase</fullName>
        <ecNumber evidence="1">2.7.7.65</ecNumber>
    </recommendedName>
</protein>
<keyword evidence="4" id="KW-1133">Transmembrane helix</keyword>
<dbReference type="GO" id="GO:0052621">
    <property type="term" value="F:diguanylate cyclase activity"/>
    <property type="evidence" value="ECO:0007669"/>
    <property type="project" value="UniProtKB-EC"/>
</dbReference>
<feature type="signal peptide" evidence="5">
    <location>
        <begin position="1"/>
        <end position="21"/>
    </location>
</feature>
<organism evidence="7 8">
    <name type="scientific">Grimontia kaedaensis</name>
    <dbReference type="NCBI Taxonomy" id="2872157"/>
    <lineage>
        <taxon>Bacteria</taxon>
        <taxon>Pseudomonadati</taxon>
        <taxon>Pseudomonadota</taxon>
        <taxon>Gammaproteobacteria</taxon>
        <taxon>Vibrionales</taxon>
        <taxon>Vibrionaceae</taxon>
        <taxon>Grimontia</taxon>
    </lineage>
</organism>
<dbReference type="Pfam" id="PF13181">
    <property type="entry name" value="TPR_8"/>
    <property type="match status" value="1"/>
</dbReference>
<keyword evidence="4" id="KW-0472">Membrane</keyword>
<evidence type="ECO:0000256" key="2">
    <source>
        <dbReference type="ARBA" id="ARBA00034247"/>
    </source>
</evidence>
<dbReference type="InterPro" id="IPR043128">
    <property type="entry name" value="Rev_trsase/Diguanyl_cyclase"/>
</dbReference>
<keyword evidence="7" id="KW-0808">Transferase</keyword>
<dbReference type="NCBIfam" id="TIGR00254">
    <property type="entry name" value="GGDEF"/>
    <property type="match status" value="1"/>
</dbReference>
<proteinExistence type="predicted"/>
<keyword evidence="4" id="KW-0812">Transmembrane</keyword>
<dbReference type="SMART" id="SM00267">
    <property type="entry name" value="GGDEF"/>
    <property type="match status" value="1"/>
</dbReference>
<dbReference type="EMBL" id="CP082276">
    <property type="protein sequence ID" value="USH05222.1"/>
    <property type="molecule type" value="Genomic_DNA"/>
</dbReference>
<dbReference type="CDD" id="cd01949">
    <property type="entry name" value="GGDEF"/>
    <property type="match status" value="1"/>
</dbReference>
<accession>A0ABY4X1S8</accession>
<evidence type="ECO:0000313" key="7">
    <source>
        <dbReference type="EMBL" id="USH05222.1"/>
    </source>
</evidence>
<dbReference type="InterPro" id="IPR050469">
    <property type="entry name" value="Diguanylate_Cyclase"/>
</dbReference>
<dbReference type="InterPro" id="IPR011990">
    <property type="entry name" value="TPR-like_helical_dom_sf"/>
</dbReference>
<name>A0ABY4X1S8_9GAMM</name>
<dbReference type="PROSITE" id="PS50887">
    <property type="entry name" value="GGDEF"/>
    <property type="match status" value="1"/>
</dbReference>
<dbReference type="PANTHER" id="PTHR45138:SF9">
    <property type="entry name" value="DIGUANYLATE CYCLASE DGCM-RELATED"/>
    <property type="match status" value="1"/>
</dbReference>
<evidence type="ECO:0000313" key="8">
    <source>
        <dbReference type="Proteomes" id="UP001056255"/>
    </source>
</evidence>
<feature type="region of interest" description="Disordered" evidence="3">
    <location>
        <begin position="619"/>
        <end position="640"/>
    </location>
</feature>
<keyword evidence="5" id="KW-0732">Signal</keyword>
<dbReference type="SUPFAM" id="SSF48452">
    <property type="entry name" value="TPR-like"/>
    <property type="match status" value="2"/>
</dbReference>
<keyword evidence="7" id="KW-0548">Nucleotidyltransferase</keyword>
<reference evidence="7" key="1">
    <citation type="submission" date="2021-08" db="EMBL/GenBank/DDBJ databases">
        <authorList>
            <person name="Sakaguchi M."/>
            <person name="Kikuchi T."/>
            <person name="Urbanczyk H."/>
        </authorList>
    </citation>
    <scope>NUCLEOTIDE SEQUENCE</scope>
    <source>
        <strain evidence="7">020920N</strain>
    </source>
</reference>
<dbReference type="Gene3D" id="1.25.40.10">
    <property type="entry name" value="Tetratricopeptide repeat domain"/>
    <property type="match status" value="1"/>
</dbReference>
<gene>
    <name evidence="7" type="ORF">K6Q96_18565</name>
</gene>
<evidence type="ECO:0000259" key="6">
    <source>
        <dbReference type="PROSITE" id="PS50887"/>
    </source>
</evidence>
<dbReference type="InterPro" id="IPR029787">
    <property type="entry name" value="Nucleotide_cyclase"/>
</dbReference>
<feature type="transmembrane region" description="Helical" evidence="4">
    <location>
        <begin position="432"/>
        <end position="454"/>
    </location>
</feature>
<dbReference type="RefSeq" id="WP_251881749.1">
    <property type="nucleotide sequence ID" value="NZ_CP082276.1"/>
</dbReference>
<dbReference type="InterPro" id="IPR019734">
    <property type="entry name" value="TPR_rpt"/>
</dbReference>
<dbReference type="EC" id="2.7.7.65" evidence="1"/>
<dbReference type="InterPro" id="IPR000160">
    <property type="entry name" value="GGDEF_dom"/>
</dbReference>
<evidence type="ECO:0000256" key="5">
    <source>
        <dbReference type="SAM" id="SignalP"/>
    </source>
</evidence>
<feature type="domain" description="GGDEF" evidence="6">
    <location>
        <begin position="495"/>
        <end position="628"/>
    </location>
</feature>
<evidence type="ECO:0000256" key="4">
    <source>
        <dbReference type="SAM" id="Phobius"/>
    </source>
</evidence>
<evidence type="ECO:0000256" key="3">
    <source>
        <dbReference type="SAM" id="MobiDB-lite"/>
    </source>
</evidence>
<dbReference type="Pfam" id="PF00990">
    <property type="entry name" value="GGDEF"/>
    <property type="match status" value="1"/>
</dbReference>
<sequence length="668" mass="75331">MQKTLKNLFLFLVIFAGAAHASVEKTQSFEKTLNGVQSILYSVPIKARALLSELEKVELKQNQPLPLLVRYYLQKSTVDLLLNDPESAVTAANTGIELAKNDPLLKADLYLMQLRLGQARILKGEEALVLDQLDKLLAESKTLNDPSVTAEILLVKGEAYKAQNDYDVSMAALMSSLEAAKTTQDALLVERIASSLGGILVQLNGFDKASLLLDQSYQFFRERKMSFNQLLVKLDMAELAKKQGDKKQALLEYKQALQIAQVLGDGSHRFRINLQIADLLLQSGDTKSMARYLKQTDALRERETIRYYISKYNYLKANKSLLNENYQAAIDLVTPLITGQADLSRLYRTEIELYLVASKAHFGLEDYKNAYLTLLDYQNRFNNFSADEQVDNLERQQMLFNLEKLKAENQHLSWNNVLQTLELKTNEDKVEYLNVLVVAGVVATVIATMAALWINRRRVRWGKIANTDSLTGLYNRRYLSTQLDKLKTEMESDGSPVSCLLLDVDHFKKVNDTYGHPVGDKVLTGIAELFKNDLRRNDVCSRVGGEEFMLLLPNSQLEQAQLIAEDLRTRISELSFTTEQGDEFNVTASFGVTAVDASQSLSDIYSDVDKLLYRAKQNGRNRVESSGQNNTDSNAEQTAETAASLADKFSRLGRGMRRLKFRFAQHFS</sequence>
<dbReference type="Gene3D" id="3.30.70.270">
    <property type="match status" value="1"/>
</dbReference>
<feature type="chain" id="PRO_5046761284" description="diguanylate cyclase" evidence="5">
    <location>
        <begin position="22"/>
        <end position="668"/>
    </location>
</feature>
<dbReference type="SUPFAM" id="SSF55073">
    <property type="entry name" value="Nucleotide cyclase"/>
    <property type="match status" value="1"/>
</dbReference>
<comment type="catalytic activity">
    <reaction evidence="2">
        <text>2 GTP = 3',3'-c-di-GMP + 2 diphosphate</text>
        <dbReference type="Rhea" id="RHEA:24898"/>
        <dbReference type="ChEBI" id="CHEBI:33019"/>
        <dbReference type="ChEBI" id="CHEBI:37565"/>
        <dbReference type="ChEBI" id="CHEBI:58805"/>
        <dbReference type="EC" id="2.7.7.65"/>
    </reaction>
</comment>
<dbReference type="PANTHER" id="PTHR45138">
    <property type="entry name" value="REGULATORY COMPONENTS OF SENSORY TRANSDUCTION SYSTEM"/>
    <property type="match status" value="1"/>
</dbReference>
<keyword evidence="8" id="KW-1185">Reference proteome</keyword>